<protein>
    <submittedName>
        <fullName evidence="3">Low affinity iron permease</fullName>
    </submittedName>
</protein>
<dbReference type="Pfam" id="PF04120">
    <property type="entry name" value="Iron_permease"/>
    <property type="match status" value="1"/>
</dbReference>
<evidence type="ECO:0000256" key="1">
    <source>
        <dbReference type="SAM" id="Coils"/>
    </source>
</evidence>
<dbReference type="EMBL" id="LNYI01000020">
    <property type="protein sequence ID" value="KTD22860.1"/>
    <property type="molecule type" value="Genomic_DNA"/>
</dbReference>
<dbReference type="Proteomes" id="UP000054869">
    <property type="component" value="Unassembled WGS sequence"/>
</dbReference>
<evidence type="ECO:0000313" key="3">
    <source>
        <dbReference type="EMBL" id="KTD22860.1"/>
    </source>
</evidence>
<dbReference type="PATRIC" id="fig|45067.4.peg.1014"/>
<reference evidence="3 4" key="1">
    <citation type="submission" date="2015-11" db="EMBL/GenBank/DDBJ databases">
        <title>Genomic analysis of 38 Legionella species identifies large and diverse effector repertoires.</title>
        <authorList>
            <person name="Burstein D."/>
            <person name="Amaro F."/>
            <person name="Zusman T."/>
            <person name="Lifshitz Z."/>
            <person name="Cohen O."/>
            <person name="Gilbert J.A."/>
            <person name="Pupko T."/>
            <person name="Shuman H.A."/>
            <person name="Segal G."/>
        </authorList>
    </citation>
    <scope>NUCLEOTIDE SEQUENCE [LARGE SCALE GENOMIC DNA]</scope>
    <source>
        <strain evidence="3 4">ATCC 49751</strain>
    </source>
</reference>
<evidence type="ECO:0000256" key="2">
    <source>
        <dbReference type="SAM" id="Phobius"/>
    </source>
</evidence>
<keyword evidence="2" id="KW-1133">Transmembrane helix</keyword>
<dbReference type="PROSITE" id="PS51257">
    <property type="entry name" value="PROKAR_LIPOPROTEIN"/>
    <property type="match status" value="1"/>
</dbReference>
<dbReference type="RefSeq" id="WP_035915637.1">
    <property type="nucleotide sequence ID" value="NZ_CAAAJD010000016.1"/>
</dbReference>
<gene>
    <name evidence="3" type="ORF">Llan_0977</name>
</gene>
<keyword evidence="1" id="KW-0175">Coiled coil</keyword>
<keyword evidence="2" id="KW-0812">Transmembrane</keyword>
<keyword evidence="4" id="KW-1185">Reference proteome</keyword>
<dbReference type="GO" id="GO:0055085">
    <property type="term" value="P:transmembrane transport"/>
    <property type="evidence" value="ECO:0007669"/>
    <property type="project" value="InterPro"/>
</dbReference>
<feature type="transmembrane region" description="Helical" evidence="2">
    <location>
        <begin position="21"/>
        <end position="39"/>
    </location>
</feature>
<comment type="caution">
    <text evidence="3">The sequence shown here is derived from an EMBL/GenBank/DDBJ whole genome shotgun (WGS) entry which is preliminary data.</text>
</comment>
<dbReference type="OrthoDB" id="119761at2"/>
<dbReference type="STRING" id="45067.Llan_0977"/>
<keyword evidence="2" id="KW-0472">Membrane</keyword>
<accession>A0A0W0VRR0</accession>
<organism evidence="3 4">
    <name type="scientific">Legionella lansingensis</name>
    <dbReference type="NCBI Taxonomy" id="45067"/>
    <lineage>
        <taxon>Bacteria</taxon>
        <taxon>Pseudomonadati</taxon>
        <taxon>Pseudomonadota</taxon>
        <taxon>Gammaproteobacteria</taxon>
        <taxon>Legionellales</taxon>
        <taxon>Legionellaceae</taxon>
        <taxon>Legionella</taxon>
    </lineage>
</organism>
<name>A0A0W0VRR0_9GAMM</name>
<proteinExistence type="predicted"/>
<evidence type="ECO:0000313" key="4">
    <source>
        <dbReference type="Proteomes" id="UP000054869"/>
    </source>
</evidence>
<feature type="transmembrane region" description="Helical" evidence="2">
    <location>
        <begin position="45"/>
        <end position="64"/>
    </location>
</feature>
<dbReference type="eggNOG" id="COG5478">
    <property type="taxonomic scope" value="Bacteria"/>
</dbReference>
<sequence length="126" mass="14595">MDKFFHFFAKKVSRIAGHGGTFSLACFIIIIWLISGPFFNFSHTWQLIVNTGTTIITFLIVFLIQNTQNRDSESTQIKLDEIIKSLKKGDNSIIDLENLSDNELQQLEEKYKELAHKKSKKEKKDE</sequence>
<feature type="coiled-coil region" evidence="1">
    <location>
        <begin position="97"/>
        <end position="124"/>
    </location>
</feature>
<dbReference type="InterPro" id="IPR007251">
    <property type="entry name" value="Iron_permease_Fet4"/>
</dbReference>
<dbReference type="AlphaFoldDB" id="A0A0W0VRR0"/>